<keyword evidence="2 5" id="KW-0690">Ribosome biogenesis</keyword>
<dbReference type="SUPFAM" id="SSF50447">
    <property type="entry name" value="Translation proteins"/>
    <property type="match status" value="1"/>
</dbReference>
<dbReference type="Proteomes" id="UP000664417">
    <property type="component" value="Unassembled WGS sequence"/>
</dbReference>
<comment type="domain">
    <text evidence="5">The PRC barrel domain binds ribosomal protein uS19.</text>
</comment>
<dbReference type="Pfam" id="PF01782">
    <property type="entry name" value="RimM"/>
    <property type="match status" value="1"/>
</dbReference>
<evidence type="ECO:0000256" key="6">
    <source>
        <dbReference type="SAM" id="MobiDB-lite"/>
    </source>
</evidence>
<reference evidence="9" key="1">
    <citation type="submission" date="2021-03" db="EMBL/GenBank/DDBJ databases">
        <authorList>
            <person name="Wang G."/>
        </authorList>
    </citation>
    <scope>NUCLEOTIDE SEQUENCE</scope>
    <source>
        <strain evidence="9">KCTC 12899</strain>
    </source>
</reference>
<feature type="domain" description="Ribosome maturation factor RimM PRC barrel" evidence="8">
    <location>
        <begin position="107"/>
        <end position="174"/>
    </location>
</feature>
<evidence type="ECO:0000313" key="10">
    <source>
        <dbReference type="Proteomes" id="UP000664417"/>
    </source>
</evidence>
<protein>
    <recommendedName>
        <fullName evidence="5">Ribosome maturation factor RimM</fullName>
    </recommendedName>
</protein>
<evidence type="ECO:0000256" key="2">
    <source>
        <dbReference type="ARBA" id="ARBA00022517"/>
    </source>
</evidence>
<comment type="subcellular location">
    <subcellularLocation>
        <location evidence="5">Cytoplasm</location>
    </subcellularLocation>
</comment>
<dbReference type="InterPro" id="IPR011033">
    <property type="entry name" value="PRC_barrel-like_sf"/>
</dbReference>
<dbReference type="InterPro" id="IPR011961">
    <property type="entry name" value="RimM"/>
</dbReference>
<dbReference type="Gene3D" id="2.30.30.240">
    <property type="entry name" value="PRC-barrel domain"/>
    <property type="match status" value="1"/>
</dbReference>
<sequence length="192" mass="21919">MDYQGTTYVNVGKILKPQGIRGEFVVYLESDFPDWLRDRKTIYAYRDRAMETWRVEKARFQGEKLIYKVDALPDRNAVEAARDTKLYVTEEEARTANQDPDYFFNADLIGLTVVDDADETLYGEVVDIIEMPAQNLVEVRDPQNRTFLIPFAAALIPGVDLDEKRMYVDLPAGLLPGESDDGEEAENQAKNE</sequence>
<dbReference type="GO" id="GO:0005840">
    <property type="term" value="C:ribosome"/>
    <property type="evidence" value="ECO:0007669"/>
    <property type="project" value="InterPro"/>
</dbReference>
<dbReference type="Pfam" id="PF24986">
    <property type="entry name" value="PRC_RimM"/>
    <property type="match status" value="1"/>
</dbReference>
<evidence type="ECO:0000259" key="7">
    <source>
        <dbReference type="Pfam" id="PF01782"/>
    </source>
</evidence>
<dbReference type="InterPro" id="IPR056792">
    <property type="entry name" value="PRC_RimM"/>
</dbReference>
<dbReference type="GO" id="GO:0006364">
    <property type="term" value="P:rRNA processing"/>
    <property type="evidence" value="ECO:0007669"/>
    <property type="project" value="UniProtKB-UniRule"/>
</dbReference>
<evidence type="ECO:0000256" key="4">
    <source>
        <dbReference type="ARBA" id="ARBA00023186"/>
    </source>
</evidence>
<dbReference type="InterPro" id="IPR036976">
    <property type="entry name" value="RimM_N_sf"/>
</dbReference>
<dbReference type="SUPFAM" id="SSF50346">
    <property type="entry name" value="PRC-barrel domain"/>
    <property type="match status" value="1"/>
</dbReference>
<dbReference type="EMBL" id="JAFREP010000014">
    <property type="protein sequence ID" value="MBO1319864.1"/>
    <property type="molecule type" value="Genomic_DNA"/>
</dbReference>
<dbReference type="GO" id="GO:0042274">
    <property type="term" value="P:ribosomal small subunit biogenesis"/>
    <property type="evidence" value="ECO:0007669"/>
    <property type="project" value="UniProtKB-UniRule"/>
</dbReference>
<dbReference type="InterPro" id="IPR002676">
    <property type="entry name" value="RimM_N"/>
</dbReference>
<dbReference type="HAMAP" id="MF_00014">
    <property type="entry name" value="Ribosome_mat_RimM"/>
    <property type="match status" value="1"/>
</dbReference>
<comment type="function">
    <text evidence="5">An accessory protein needed during the final step in the assembly of 30S ribosomal subunit, possibly for assembly of the head region. Essential for efficient processing of 16S rRNA. May be needed both before and after RbfA during the maturation of 16S rRNA. It has affinity for free ribosomal 30S subunits but not for 70S ribosomes.</text>
</comment>
<dbReference type="GO" id="GO:0043022">
    <property type="term" value="F:ribosome binding"/>
    <property type="evidence" value="ECO:0007669"/>
    <property type="project" value="InterPro"/>
</dbReference>
<comment type="subunit">
    <text evidence="5">Binds ribosomal protein uS19.</text>
</comment>
<dbReference type="InterPro" id="IPR009000">
    <property type="entry name" value="Transl_B-barrel_sf"/>
</dbReference>
<evidence type="ECO:0000313" key="9">
    <source>
        <dbReference type="EMBL" id="MBO1319864.1"/>
    </source>
</evidence>
<keyword evidence="4 5" id="KW-0143">Chaperone</keyword>
<feature type="domain" description="RimM N-terminal" evidence="7">
    <location>
        <begin position="11"/>
        <end position="91"/>
    </location>
</feature>
<dbReference type="PANTHER" id="PTHR33692:SF1">
    <property type="entry name" value="RIBOSOME MATURATION FACTOR RIMM"/>
    <property type="match status" value="1"/>
</dbReference>
<accession>A0A8J7QA57</accession>
<dbReference type="AlphaFoldDB" id="A0A8J7QA57"/>
<dbReference type="GO" id="GO:0005737">
    <property type="term" value="C:cytoplasm"/>
    <property type="evidence" value="ECO:0007669"/>
    <property type="project" value="UniProtKB-SubCell"/>
</dbReference>
<keyword evidence="10" id="KW-1185">Reference proteome</keyword>
<evidence type="ECO:0000259" key="8">
    <source>
        <dbReference type="Pfam" id="PF24986"/>
    </source>
</evidence>
<keyword evidence="1 5" id="KW-0963">Cytoplasm</keyword>
<organism evidence="9 10">
    <name type="scientific">Acanthopleuribacter pedis</name>
    <dbReference type="NCBI Taxonomy" id="442870"/>
    <lineage>
        <taxon>Bacteria</taxon>
        <taxon>Pseudomonadati</taxon>
        <taxon>Acidobacteriota</taxon>
        <taxon>Holophagae</taxon>
        <taxon>Acanthopleuribacterales</taxon>
        <taxon>Acanthopleuribacteraceae</taxon>
        <taxon>Acanthopleuribacter</taxon>
    </lineage>
</organism>
<gene>
    <name evidence="5 9" type="primary">rimM</name>
    <name evidence="9" type="ORF">J3U88_15415</name>
</gene>
<dbReference type="NCBIfam" id="TIGR02273">
    <property type="entry name" value="16S_RimM"/>
    <property type="match status" value="1"/>
</dbReference>
<dbReference type="Gene3D" id="2.40.30.60">
    <property type="entry name" value="RimM"/>
    <property type="match status" value="1"/>
</dbReference>
<evidence type="ECO:0000256" key="1">
    <source>
        <dbReference type="ARBA" id="ARBA00022490"/>
    </source>
</evidence>
<dbReference type="RefSeq" id="WP_207859788.1">
    <property type="nucleotide sequence ID" value="NZ_JAFREP010000014.1"/>
</dbReference>
<evidence type="ECO:0000256" key="5">
    <source>
        <dbReference type="HAMAP-Rule" id="MF_00014"/>
    </source>
</evidence>
<evidence type="ECO:0000256" key="3">
    <source>
        <dbReference type="ARBA" id="ARBA00022552"/>
    </source>
</evidence>
<name>A0A8J7QA57_9BACT</name>
<comment type="caution">
    <text evidence="9">The sequence shown here is derived from an EMBL/GenBank/DDBJ whole genome shotgun (WGS) entry which is preliminary data.</text>
</comment>
<comment type="similarity">
    <text evidence="5">Belongs to the RimM family.</text>
</comment>
<proteinExistence type="inferred from homology"/>
<feature type="region of interest" description="Disordered" evidence="6">
    <location>
        <begin position="172"/>
        <end position="192"/>
    </location>
</feature>
<dbReference type="PANTHER" id="PTHR33692">
    <property type="entry name" value="RIBOSOME MATURATION FACTOR RIMM"/>
    <property type="match status" value="1"/>
</dbReference>
<keyword evidence="3 5" id="KW-0698">rRNA processing</keyword>